<keyword evidence="1" id="KW-0732">Signal</keyword>
<dbReference type="RefSeq" id="WP_204026756.1">
    <property type="nucleotide sequence ID" value="NZ_BOOW01000022.1"/>
</dbReference>
<organism evidence="3 4">
    <name type="scientific">Sinosporangium siamense</name>
    <dbReference type="NCBI Taxonomy" id="1367973"/>
    <lineage>
        <taxon>Bacteria</taxon>
        <taxon>Bacillati</taxon>
        <taxon>Actinomycetota</taxon>
        <taxon>Actinomycetes</taxon>
        <taxon>Streptosporangiales</taxon>
        <taxon>Streptosporangiaceae</taxon>
        <taxon>Sinosporangium</taxon>
    </lineage>
</organism>
<dbReference type="EMBL" id="BOOW01000022">
    <property type="protein sequence ID" value="GII93347.1"/>
    <property type="molecule type" value="Genomic_DNA"/>
</dbReference>
<dbReference type="SUPFAM" id="SSF56601">
    <property type="entry name" value="beta-lactamase/transpeptidase-like"/>
    <property type="match status" value="1"/>
</dbReference>
<protein>
    <submittedName>
        <fullName evidence="3">Serine hydrolase</fullName>
    </submittedName>
</protein>
<evidence type="ECO:0000313" key="3">
    <source>
        <dbReference type="EMBL" id="GII93347.1"/>
    </source>
</evidence>
<feature type="domain" description="Beta-lactamase-related" evidence="2">
    <location>
        <begin position="33"/>
        <end position="346"/>
    </location>
</feature>
<dbReference type="PANTHER" id="PTHR46825">
    <property type="entry name" value="D-ALANYL-D-ALANINE-CARBOXYPEPTIDASE/ENDOPEPTIDASE AMPH"/>
    <property type="match status" value="1"/>
</dbReference>
<proteinExistence type="predicted"/>
<gene>
    <name evidence="3" type="ORF">Ssi02_35780</name>
</gene>
<name>A0A919V8K9_9ACTN</name>
<dbReference type="AlphaFoldDB" id="A0A919V8K9"/>
<evidence type="ECO:0000313" key="4">
    <source>
        <dbReference type="Proteomes" id="UP000606172"/>
    </source>
</evidence>
<feature type="chain" id="PRO_5037747389" evidence="1">
    <location>
        <begin position="27"/>
        <end position="361"/>
    </location>
</feature>
<evidence type="ECO:0000259" key="2">
    <source>
        <dbReference type="Pfam" id="PF00144"/>
    </source>
</evidence>
<feature type="signal peptide" evidence="1">
    <location>
        <begin position="1"/>
        <end position="26"/>
    </location>
</feature>
<evidence type="ECO:0000256" key="1">
    <source>
        <dbReference type="SAM" id="SignalP"/>
    </source>
</evidence>
<dbReference type="GO" id="GO:0016787">
    <property type="term" value="F:hydrolase activity"/>
    <property type="evidence" value="ECO:0007669"/>
    <property type="project" value="UniProtKB-KW"/>
</dbReference>
<dbReference type="PANTHER" id="PTHR46825:SF7">
    <property type="entry name" value="D-ALANYL-D-ALANINE CARBOXYPEPTIDASE"/>
    <property type="match status" value="1"/>
</dbReference>
<dbReference type="Pfam" id="PF00144">
    <property type="entry name" value="Beta-lactamase"/>
    <property type="match status" value="1"/>
</dbReference>
<keyword evidence="4" id="KW-1185">Reference proteome</keyword>
<sequence length="361" mass="37967">MRKSSLAAAVGIVTVGAVLVAGAPAAASPSKMQAAIDTLVRDGGVVGAQVKLTANGREQNLRAGVAKIDGDRPVPESGNFRIGSVTKQFTATVLLQLAGEGKIALDEPVKTYLPGLLPKEDKITSRMILQHTAGIPNYTNMIETGGEGYLENQKRRFTDQEIVDIALAKPLDFEPGTKFSYSNTGYVVAGMLIKAVTGNTWQSEVTKRIAKPLGLRDTSAPQYSTGIPGPNAHGYVKTKDGFADVTRLSPSIAGAGGAMISSTADLTTYMSALLGGRLLKPAQFAEMKKTITVSPEYGLGLRVLPTTCGKTIIGHTGGIPGWLTASFTTPDGKVKLAASVNEKEETDIELFHKMVDVAFCG</sequence>
<dbReference type="InterPro" id="IPR001466">
    <property type="entry name" value="Beta-lactam-related"/>
</dbReference>
<dbReference type="Gene3D" id="3.40.710.10">
    <property type="entry name" value="DD-peptidase/beta-lactamase superfamily"/>
    <property type="match status" value="1"/>
</dbReference>
<dbReference type="InterPro" id="IPR012338">
    <property type="entry name" value="Beta-lactam/transpept-like"/>
</dbReference>
<accession>A0A919V8K9</accession>
<dbReference type="InterPro" id="IPR050491">
    <property type="entry name" value="AmpC-like"/>
</dbReference>
<comment type="caution">
    <text evidence="3">The sequence shown here is derived from an EMBL/GenBank/DDBJ whole genome shotgun (WGS) entry which is preliminary data.</text>
</comment>
<keyword evidence="3" id="KW-0378">Hydrolase</keyword>
<dbReference type="Proteomes" id="UP000606172">
    <property type="component" value="Unassembled WGS sequence"/>
</dbReference>
<reference evidence="3" key="1">
    <citation type="submission" date="2021-01" db="EMBL/GenBank/DDBJ databases">
        <title>Whole genome shotgun sequence of Sinosporangium siamense NBRC 109515.</title>
        <authorList>
            <person name="Komaki H."/>
            <person name="Tamura T."/>
        </authorList>
    </citation>
    <scope>NUCLEOTIDE SEQUENCE</scope>
    <source>
        <strain evidence="3">NBRC 109515</strain>
    </source>
</reference>